<dbReference type="KEGG" id="sgf:HEP81_00259"/>
<gene>
    <name evidence="3" type="ORF">HEP81_00259</name>
</gene>
<dbReference type="EMBL" id="CP051006">
    <property type="protein sequence ID" value="QNT90596.1"/>
    <property type="molecule type" value="Genomic_DNA"/>
</dbReference>
<evidence type="ECO:0000256" key="1">
    <source>
        <dbReference type="SAM" id="MobiDB-lite"/>
    </source>
</evidence>
<sequence>MLVDPSGVDVSSSALRFLATRLREHRRALGTRWRRLSAGRQALLTLTHLRNGQPYAQRAVGFRIGITTVYRYVTEAVELLAAPAPTLAEAVRSASMKAYLILDGTLLPIDRIAADRPFLLGQTQEARYERAGHSRPEGAPPQGFTCPGQRRP</sequence>
<reference evidence="3 4" key="1">
    <citation type="submission" date="2020-04" db="EMBL/GenBank/DDBJ databases">
        <title>Characterization and engineering of Streptomyces griseofuscus DSM40191 as a potential heterologous host for expression of BGCs.</title>
        <authorList>
            <person name="Gren T."/>
            <person name="Whitford C.M."/>
            <person name="Mohite O.S."/>
            <person name="Joergensen T.S."/>
            <person name="Nielsen J.B."/>
            <person name="Lee S.Y."/>
            <person name="Weber T."/>
        </authorList>
    </citation>
    <scope>NUCLEOTIDE SEQUENCE [LARGE SCALE GENOMIC DNA]</scope>
    <source>
        <strain evidence="3 4">DSM 40191</strain>
    </source>
</reference>
<evidence type="ECO:0000259" key="2">
    <source>
        <dbReference type="Pfam" id="PF13613"/>
    </source>
</evidence>
<dbReference type="Pfam" id="PF13613">
    <property type="entry name" value="HTH_Tnp_4"/>
    <property type="match status" value="1"/>
</dbReference>
<proteinExistence type="predicted"/>
<dbReference type="AlphaFoldDB" id="A0A7H1PRB6"/>
<evidence type="ECO:0000313" key="4">
    <source>
        <dbReference type="Proteomes" id="UP000516422"/>
    </source>
</evidence>
<organism evidence="3 4">
    <name type="scientific">Streptomyces griseofuscus</name>
    <dbReference type="NCBI Taxonomy" id="146922"/>
    <lineage>
        <taxon>Bacteria</taxon>
        <taxon>Bacillati</taxon>
        <taxon>Actinomycetota</taxon>
        <taxon>Actinomycetes</taxon>
        <taxon>Kitasatosporales</taxon>
        <taxon>Streptomycetaceae</taxon>
        <taxon>Streptomyces</taxon>
    </lineage>
</organism>
<feature type="compositionally biased region" description="Basic and acidic residues" evidence="1">
    <location>
        <begin position="127"/>
        <end position="136"/>
    </location>
</feature>
<feature type="region of interest" description="Disordered" evidence="1">
    <location>
        <begin position="127"/>
        <end position="152"/>
    </location>
</feature>
<dbReference type="InterPro" id="IPR027805">
    <property type="entry name" value="Transposase_HTH_dom"/>
</dbReference>
<dbReference type="Proteomes" id="UP000516422">
    <property type="component" value="Chromosome"/>
</dbReference>
<accession>A0A7H1PRB6</accession>
<evidence type="ECO:0000313" key="3">
    <source>
        <dbReference type="EMBL" id="QNT90596.1"/>
    </source>
</evidence>
<protein>
    <submittedName>
        <fullName evidence="3">IS5-like element ISSav6 family transposase</fullName>
    </submittedName>
</protein>
<feature type="domain" description="Transposase Helix-turn-helix" evidence="2">
    <location>
        <begin position="34"/>
        <end position="82"/>
    </location>
</feature>
<name>A0A7H1PRB6_9ACTN</name>